<dbReference type="NCBIfam" id="TIGR01525">
    <property type="entry name" value="ATPase-IB_hvy"/>
    <property type="match status" value="1"/>
</dbReference>
<organism evidence="9 10">
    <name type="scientific">Raoultibacter timonensis</name>
    <dbReference type="NCBI Taxonomy" id="1907662"/>
    <lineage>
        <taxon>Bacteria</taxon>
        <taxon>Bacillati</taxon>
        <taxon>Actinomycetota</taxon>
        <taxon>Coriobacteriia</taxon>
        <taxon>Eggerthellales</taxon>
        <taxon>Eggerthellaceae</taxon>
        <taxon>Raoultibacter</taxon>
    </lineage>
</organism>
<keyword evidence="7" id="KW-0067">ATP-binding</keyword>
<dbReference type="SFLD" id="SFLDG00002">
    <property type="entry name" value="C1.7:_P-type_atpase_like"/>
    <property type="match status" value="1"/>
</dbReference>
<keyword evidence="10" id="KW-1185">Reference proteome</keyword>
<keyword evidence="7" id="KW-0547">Nucleotide-binding</keyword>
<dbReference type="EMBL" id="AP025564">
    <property type="protein sequence ID" value="BDE96509.1"/>
    <property type="molecule type" value="Genomic_DNA"/>
</dbReference>
<dbReference type="Pfam" id="PF00702">
    <property type="entry name" value="Hydrolase"/>
    <property type="match status" value="1"/>
</dbReference>
<dbReference type="Gene3D" id="2.70.150.10">
    <property type="entry name" value="Calcium-transporting ATPase, cytoplasmic transduction domain A"/>
    <property type="match status" value="1"/>
</dbReference>
<dbReference type="InterPro" id="IPR027256">
    <property type="entry name" value="P-typ_ATPase_IB"/>
</dbReference>
<evidence type="ECO:0000313" key="10">
    <source>
        <dbReference type="Proteomes" id="UP001320544"/>
    </source>
</evidence>
<keyword evidence="5" id="KW-1133">Transmembrane helix</keyword>
<evidence type="ECO:0000256" key="7">
    <source>
        <dbReference type="RuleBase" id="RU362081"/>
    </source>
</evidence>
<dbReference type="SUPFAM" id="SSF81653">
    <property type="entry name" value="Calcium ATPase, transduction domain A"/>
    <property type="match status" value="1"/>
</dbReference>
<comment type="subcellular location">
    <subcellularLocation>
        <location evidence="1">Cell membrane</location>
        <topology evidence="1">Multi-pass membrane protein</topology>
    </subcellularLocation>
</comment>
<dbReference type="Proteomes" id="UP001320544">
    <property type="component" value="Chromosome"/>
</dbReference>
<dbReference type="Pfam" id="PF00122">
    <property type="entry name" value="E1-E2_ATPase"/>
    <property type="match status" value="1"/>
</dbReference>
<dbReference type="InterPro" id="IPR023299">
    <property type="entry name" value="ATPase_P-typ_cyto_dom_N"/>
</dbReference>
<dbReference type="InterPro" id="IPR023214">
    <property type="entry name" value="HAD_sf"/>
</dbReference>
<dbReference type="PROSITE" id="PS01229">
    <property type="entry name" value="COF_2"/>
    <property type="match status" value="1"/>
</dbReference>
<dbReference type="InterPro" id="IPR059000">
    <property type="entry name" value="ATPase_P-type_domA"/>
</dbReference>
<proteinExistence type="inferred from homology"/>
<keyword evidence="6" id="KW-0472">Membrane</keyword>
<comment type="similarity">
    <text evidence="2 7">Belongs to the cation transport ATPase (P-type) (TC 3.A.3) family. Type IB subfamily.</text>
</comment>
<dbReference type="InterPro" id="IPR008250">
    <property type="entry name" value="ATPase_P-typ_transduc_dom_A_sf"/>
</dbReference>
<dbReference type="InterPro" id="IPR001757">
    <property type="entry name" value="P_typ_ATPase"/>
</dbReference>
<dbReference type="SFLD" id="SFLDS00003">
    <property type="entry name" value="Haloacid_Dehalogenase"/>
    <property type="match status" value="1"/>
</dbReference>
<evidence type="ECO:0000256" key="5">
    <source>
        <dbReference type="ARBA" id="ARBA00022989"/>
    </source>
</evidence>
<keyword evidence="4" id="KW-1278">Translocase</keyword>
<gene>
    <name evidence="9" type="ORF">CE91St30_18420</name>
</gene>
<keyword evidence="7" id="KW-1003">Cell membrane</keyword>
<dbReference type="Gene3D" id="3.40.50.1000">
    <property type="entry name" value="HAD superfamily/HAD-like"/>
    <property type="match status" value="1"/>
</dbReference>
<dbReference type="InterPro" id="IPR036412">
    <property type="entry name" value="HAD-like_sf"/>
</dbReference>
<dbReference type="PANTHER" id="PTHR48085:SF5">
    <property type="entry name" value="CADMIUM_ZINC-TRANSPORTING ATPASE HMA4-RELATED"/>
    <property type="match status" value="1"/>
</dbReference>
<evidence type="ECO:0000256" key="3">
    <source>
        <dbReference type="ARBA" id="ARBA00022692"/>
    </source>
</evidence>
<keyword evidence="3" id="KW-0812">Transmembrane</keyword>
<evidence type="ECO:0000256" key="2">
    <source>
        <dbReference type="ARBA" id="ARBA00006024"/>
    </source>
</evidence>
<dbReference type="NCBIfam" id="TIGR01494">
    <property type="entry name" value="ATPase_P-type"/>
    <property type="match status" value="1"/>
</dbReference>
<dbReference type="SFLD" id="SFLDF00027">
    <property type="entry name" value="p-type_atpase"/>
    <property type="match status" value="1"/>
</dbReference>
<dbReference type="PANTHER" id="PTHR48085">
    <property type="entry name" value="CADMIUM/ZINC-TRANSPORTING ATPASE HMA2-RELATED"/>
    <property type="match status" value="1"/>
</dbReference>
<accession>A0ABN6MGY8</accession>
<dbReference type="PRINTS" id="PR00119">
    <property type="entry name" value="CATATPASE"/>
</dbReference>
<evidence type="ECO:0000313" key="9">
    <source>
        <dbReference type="EMBL" id="BDE96509.1"/>
    </source>
</evidence>
<keyword evidence="7" id="KW-0479">Metal-binding</keyword>
<evidence type="ECO:0000259" key="8">
    <source>
        <dbReference type="Pfam" id="PF00122"/>
    </source>
</evidence>
<name>A0ABN6MGY8_9ACTN</name>
<dbReference type="Gene3D" id="3.40.1110.10">
    <property type="entry name" value="Calcium-transporting ATPase, cytoplasmic domain N"/>
    <property type="match status" value="1"/>
</dbReference>
<reference evidence="9 10" key="1">
    <citation type="submission" date="2022-01" db="EMBL/GenBank/DDBJ databases">
        <title>Novel bile acid biosynthetic pathways are enriched in the microbiome of centenarians.</title>
        <authorList>
            <person name="Sato Y."/>
            <person name="Atarashi K."/>
            <person name="Plichta R.D."/>
            <person name="Arai Y."/>
            <person name="Sasajima S."/>
            <person name="Kearney M.S."/>
            <person name="Suda W."/>
            <person name="Takeshita K."/>
            <person name="Sasaki T."/>
            <person name="Okamoto S."/>
            <person name="Skelly N.A."/>
            <person name="Okamura Y."/>
            <person name="Vlamakis H."/>
            <person name="Li Y."/>
            <person name="Tanoue T."/>
            <person name="Takei H."/>
            <person name="Nittono H."/>
            <person name="Narushima S."/>
            <person name="Irie J."/>
            <person name="Itoh H."/>
            <person name="Moriya K."/>
            <person name="Sugiura Y."/>
            <person name="Suematsu M."/>
            <person name="Moritoki N."/>
            <person name="Shibata S."/>
            <person name="Littman R.D."/>
            <person name="Fischbach A.M."/>
            <person name="Uwamino Y."/>
            <person name="Inoue T."/>
            <person name="Honda A."/>
            <person name="Hattori M."/>
            <person name="Murai T."/>
            <person name="Xavier J.R."/>
            <person name="Hirose N."/>
            <person name="Honda K."/>
        </authorList>
    </citation>
    <scope>NUCLEOTIDE SEQUENCE [LARGE SCALE GENOMIC DNA]</scope>
    <source>
        <strain evidence="9 10">CE91-St30</strain>
    </source>
</reference>
<dbReference type="SUPFAM" id="SSF56784">
    <property type="entry name" value="HAD-like"/>
    <property type="match status" value="1"/>
</dbReference>
<feature type="domain" description="P-type ATPase A" evidence="8">
    <location>
        <begin position="196"/>
        <end position="294"/>
    </location>
</feature>
<dbReference type="InterPro" id="IPR044492">
    <property type="entry name" value="P_typ_ATPase_HD_dom"/>
</dbReference>
<dbReference type="PROSITE" id="PS00154">
    <property type="entry name" value="ATPASE_E1_E2"/>
    <property type="match status" value="1"/>
</dbReference>
<sequence length="693" mass="73831">MHYAIEHEIPGRIRVRLPGSIPDRDIDPLTRTLCRCDAAKKVVVYPRAGSVAIEYAGVGGRARVLERLSSLDAAEIEHARDDCALALVPRTHSLLMDIAALVGSYFARRWFLPKPIAAVVTLWRYRTFLRAAIRSLGRSRLDVPVLDAAAIGMSFIKRDPRTAGQTMFLLDLGETLEEYTRARSESELIYTLLDMPETAQLVKGGQEAAVSSSSLCEGDLVVVRTGMSIGIDGVVERGVAMVNQATLTGEPLAVERTVGDDVFAGTAVEDGEIFVRVKANTGDTKLRSIVSLVEQSEACKSGSQSRMEALADSIVPWNFLLAGVVALATRSLLKTSAALMVDYSCALKLTGSIAVLSAMSQSAKAGITVKGSKHFETMAAADTIVFDKTGTLTEALPKVACVLALDGWNRREVLRFAACLEEHFPHPVARAVVRAAAEKNLKHRERHAAVEYIVAHGIASSLEGKRVVIGSEHFVVEDEGVPISDEQKQKIACETEGLSPLYLAVDGELIGVLGIEDPLKAGVAESIDELRRLGFNRVVMLTGDNERTAARIAEDAGVVEFHANMLPADKHAFVEALRAEGSCVVMVGDGVNDSPALSAADVGIAMGQGTAIAKEVADVTLSGGSLEALVELRKLGSALMSRMNGSYGGVMVVNSVLLAAGIGGLLQPQTSSLLHNATTVALSARNGSAYRLR</sequence>
<dbReference type="InterPro" id="IPR018303">
    <property type="entry name" value="ATPase_P-typ_P_site"/>
</dbReference>
<dbReference type="PRINTS" id="PR00120">
    <property type="entry name" value="HATPASE"/>
</dbReference>
<evidence type="ECO:0000256" key="1">
    <source>
        <dbReference type="ARBA" id="ARBA00004651"/>
    </source>
</evidence>
<evidence type="ECO:0000256" key="4">
    <source>
        <dbReference type="ARBA" id="ARBA00022967"/>
    </source>
</evidence>
<protein>
    <submittedName>
        <fullName evidence="9">Heavy metal translocating P-type ATPase</fullName>
    </submittedName>
</protein>
<evidence type="ECO:0000256" key="6">
    <source>
        <dbReference type="ARBA" id="ARBA00023136"/>
    </source>
</evidence>
<dbReference type="InterPro" id="IPR051014">
    <property type="entry name" value="Cation_Transport_ATPase_IB"/>
</dbReference>